<reference evidence="1 2" key="1">
    <citation type="journal article" date="2012" name="J. Bacteriol.">
        <title>Genome Sequence of the Alkane-Degrading Bacterium Alcanivorax hongdengensis Type Strain A-11-3.</title>
        <authorList>
            <person name="Lai Q."/>
            <person name="Shao Z."/>
        </authorList>
    </citation>
    <scope>NUCLEOTIDE SEQUENCE [LARGE SCALE GENOMIC DNA]</scope>
    <source>
        <strain evidence="1 2">A-11-3</strain>
    </source>
</reference>
<sequence>MIFEVNYLYRDASNYKQCESVVVDVADARSVEEVEAMILERFADLQVWPDVVHFRPEDLGWPTAYFEDHDEHGDDLGLHELEAIAETVKPVTAALP</sequence>
<comment type="caution">
    <text evidence="1">The sequence shown here is derived from an EMBL/GenBank/DDBJ whole genome shotgun (WGS) entry which is preliminary data.</text>
</comment>
<dbReference type="Proteomes" id="UP000010164">
    <property type="component" value="Unassembled WGS sequence"/>
</dbReference>
<dbReference type="OrthoDB" id="9805159at2"/>
<gene>
    <name evidence="1" type="ORF">A11A3_03479</name>
</gene>
<proteinExistence type="predicted"/>
<dbReference type="EMBL" id="AMRJ01000003">
    <property type="protein sequence ID" value="EKF75386.1"/>
    <property type="molecule type" value="Genomic_DNA"/>
</dbReference>
<accession>L0WEF6</accession>
<name>L0WEF6_9GAMM</name>
<dbReference type="AlphaFoldDB" id="L0WEF6"/>
<evidence type="ECO:0000313" key="1">
    <source>
        <dbReference type="EMBL" id="EKF75386.1"/>
    </source>
</evidence>
<dbReference type="RefSeq" id="WP_008927882.1">
    <property type="nucleotide sequence ID" value="NZ_AMRJ01000003.1"/>
</dbReference>
<organism evidence="1 2">
    <name type="scientific">Alcanivorax hongdengensis A-11-3</name>
    <dbReference type="NCBI Taxonomy" id="1177179"/>
    <lineage>
        <taxon>Bacteria</taxon>
        <taxon>Pseudomonadati</taxon>
        <taxon>Pseudomonadota</taxon>
        <taxon>Gammaproteobacteria</taxon>
        <taxon>Oceanospirillales</taxon>
        <taxon>Alcanivoracaceae</taxon>
        <taxon>Alcanivorax</taxon>
    </lineage>
</organism>
<protein>
    <submittedName>
        <fullName evidence="1">Uncharacterized protein</fullName>
    </submittedName>
</protein>
<evidence type="ECO:0000313" key="2">
    <source>
        <dbReference type="Proteomes" id="UP000010164"/>
    </source>
</evidence>
<keyword evidence="2" id="KW-1185">Reference proteome</keyword>